<dbReference type="Pfam" id="PF22725">
    <property type="entry name" value="GFO_IDH_MocA_C3"/>
    <property type="match status" value="1"/>
</dbReference>
<feature type="region of interest" description="Disordered" evidence="3">
    <location>
        <begin position="336"/>
        <end position="357"/>
    </location>
</feature>
<protein>
    <submittedName>
        <fullName evidence="6">Oxidoreductase domain protein</fullName>
    </submittedName>
</protein>
<comment type="similarity">
    <text evidence="1">Belongs to the Gfo/Idh/MocA family.</text>
</comment>
<dbReference type="PANTHER" id="PTHR43708">
    <property type="entry name" value="CONSERVED EXPRESSED OXIDOREDUCTASE (EUROFUNG)"/>
    <property type="match status" value="1"/>
</dbReference>
<dbReference type="SUPFAM" id="SSF55347">
    <property type="entry name" value="Glyceraldehyde-3-phosphate dehydrogenase-like, C-terminal domain"/>
    <property type="match status" value="1"/>
</dbReference>
<dbReference type="Gene3D" id="3.30.360.10">
    <property type="entry name" value="Dihydrodipicolinate Reductase, domain 2"/>
    <property type="match status" value="1"/>
</dbReference>
<evidence type="ECO:0000256" key="3">
    <source>
        <dbReference type="SAM" id="MobiDB-lite"/>
    </source>
</evidence>
<reference evidence="6" key="1">
    <citation type="submission" date="2020-02" db="EMBL/GenBank/DDBJ databases">
        <authorList>
            <person name="Meier V. D."/>
        </authorList>
    </citation>
    <scope>NUCLEOTIDE SEQUENCE</scope>
    <source>
        <strain evidence="6">AVDCRST_MAG36</strain>
    </source>
</reference>
<feature type="domain" description="GFO/IDH/MocA-like oxidoreductase" evidence="5">
    <location>
        <begin position="125"/>
        <end position="261"/>
    </location>
</feature>
<evidence type="ECO:0000259" key="5">
    <source>
        <dbReference type="Pfam" id="PF22725"/>
    </source>
</evidence>
<evidence type="ECO:0000313" key="6">
    <source>
        <dbReference type="EMBL" id="CAA9321929.1"/>
    </source>
</evidence>
<evidence type="ECO:0000256" key="2">
    <source>
        <dbReference type="ARBA" id="ARBA00023002"/>
    </source>
</evidence>
<name>A0A6J4L3H7_9ACTN</name>
<dbReference type="InterPro" id="IPR000683">
    <property type="entry name" value="Gfo/Idh/MocA-like_OxRdtase_N"/>
</dbReference>
<dbReference type="Gene3D" id="3.40.50.720">
    <property type="entry name" value="NAD(P)-binding Rossmann-like Domain"/>
    <property type="match status" value="1"/>
</dbReference>
<accession>A0A6J4L3H7</accession>
<dbReference type="InterPro" id="IPR055170">
    <property type="entry name" value="GFO_IDH_MocA-like_dom"/>
</dbReference>
<dbReference type="Pfam" id="PF01408">
    <property type="entry name" value="GFO_IDH_MocA"/>
    <property type="match status" value="1"/>
</dbReference>
<evidence type="ECO:0000256" key="1">
    <source>
        <dbReference type="ARBA" id="ARBA00010928"/>
    </source>
</evidence>
<dbReference type="InterPro" id="IPR036291">
    <property type="entry name" value="NAD(P)-bd_dom_sf"/>
</dbReference>
<sequence length="357" mass="38172">MIGVGDVAQRDYLPEIHRLGDRIRLVAVSSRNQDRARSVADTFAAERWTTQWREVLAQDVDAVLNLTPIAVHADIARAALEAGKHVYSEKPLALDVATGRELAELAAARELTVVAAPSIALFPQVQAAASLLATGRLGPVHCFRAHAYAGTPPWDGYDGDPHPFFADYGGPLRDMGVYPLHTITALFGPVTAVTAISRRTRDSFVPTDGPFAGRAVPVDSDDDWNLIVRTASGASGPIQVNFCAREAAGPEFEIQGEQGTAALSLLDVAQPLRVLAAGAEDWVDEPVPHERAEGPDHLLGVQEFVQCIASGAAPVLSAEHAIHVLDVLDTAEESSRTGRVAVPTTTFDWRPPRPTKG</sequence>
<evidence type="ECO:0000259" key="4">
    <source>
        <dbReference type="Pfam" id="PF01408"/>
    </source>
</evidence>
<dbReference type="GO" id="GO:0016491">
    <property type="term" value="F:oxidoreductase activity"/>
    <property type="evidence" value="ECO:0007669"/>
    <property type="project" value="UniProtKB-KW"/>
</dbReference>
<proteinExistence type="inferred from homology"/>
<dbReference type="SUPFAM" id="SSF51735">
    <property type="entry name" value="NAD(P)-binding Rossmann-fold domains"/>
    <property type="match status" value="1"/>
</dbReference>
<dbReference type="AlphaFoldDB" id="A0A6J4L3H7"/>
<dbReference type="GO" id="GO:0000166">
    <property type="term" value="F:nucleotide binding"/>
    <property type="evidence" value="ECO:0007669"/>
    <property type="project" value="InterPro"/>
</dbReference>
<keyword evidence="2" id="KW-0560">Oxidoreductase</keyword>
<dbReference type="EMBL" id="CADCUH010000027">
    <property type="protein sequence ID" value="CAA9321929.1"/>
    <property type="molecule type" value="Genomic_DNA"/>
</dbReference>
<gene>
    <name evidence="6" type="ORF">AVDCRST_MAG36-570</name>
</gene>
<dbReference type="InterPro" id="IPR051317">
    <property type="entry name" value="Gfo/Idh/MocA_oxidoreduct"/>
</dbReference>
<dbReference type="PANTHER" id="PTHR43708:SF5">
    <property type="entry name" value="CONSERVED EXPRESSED OXIDOREDUCTASE (EUROFUNG)-RELATED"/>
    <property type="match status" value="1"/>
</dbReference>
<feature type="domain" description="Gfo/Idh/MocA-like oxidoreductase N-terminal" evidence="4">
    <location>
        <begin position="1"/>
        <end position="113"/>
    </location>
</feature>
<organism evidence="6">
    <name type="scientific">uncultured Nocardioidaceae bacterium</name>
    <dbReference type="NCBI Taxonomy" id="253824"/>
    <lineage>
        <taxon>Bacteria</taxon>
        <taxon>Bacillati</taxon>
        <taxon>Actinomycetota</taxon>
        <taxon>Actinomycetes</taxon>
        <taxon>Propionibacteriales</taxon>
        <taxon>Nocardioidaceae</taxon>
        <taxon>environmental samples</taxon>
    </lineage>
</organism>